<dbReference type="PANTHER" id="PTHR45947">
    <property type="entry name" value="SULFOQUINOVOSYL TRANSFERASE SQD2"/>
    <property type="match status" value="1"/>
</dbReference>
<dbReference type="Pfam" id="PF13439">
    <property type="entry name" value="Glyco_transf_4"/>
    <property type="match status" value="1"/>
</dbReference>
<dbReference type="InterPro" id="IPR050194">
    <property type="entry name" value="Glycosyltransferase_grp1"/>
</dbReference>
<proteinExistence type="predicted"/>
<comment type="caution">
    <text evidence="3">The sequence shown here is derived from an EMBL/GenBank/DDBJ whole genome shotgun (WGS) entry which is preliminary data.</text>
</comment>
<dbReference type="GO" id="GO:0016757">
    <property type="term" value="F:glycosyltransferase activity"/>
    <property type="evidence" value="ECO:0007669"/>
    <property type="project" value="InterPro"/>
</dbReference>
<dbReference type="RefSeq" id="WP_332287335.1">
    <property type="nucleotide sequence ID" value="NZ_JAZIBG010000003.1"/>
</dbReference>
<dbReference type="PANTHER" id="PTHR45947:SF3">
    <property type="entry name" value="SULFOQUINOVOSYL TRANSFERASE SQD2"/>
    <property type="match status" value="1"/>
</dbReference>
<evidence type="ECO:0000259" key="1">
    <source>
        <dbReference type="Pfam" id="PF00534"/>
    </source>
</evidence>
<dbReference type="CDD" id="cd03801">
    <property type="entry name" value="GT4_PimA-like"/>
    <property type="match status" value="1"/>
</dbReference>
<name>A0AAW9QAM0_9BURK</name>
<dbReference type="InterPro" id="IPR001296">
    <property type="entry name" value="Glyco_trans_1"/>
</dbReference>
<organism evidence="3 4">
    <name type="scientific">Aquincola agrisoli</name>
    <dbReference type="NCBI Taxonomy" id="3119538"/>
    <lineage>
        <taxon>Bacteria</taxon>
        <taxon>Pseudomonadati</taxon>
        <taxon>Pseudomonadota</taxon>
        <taxon>Betaproteobacteria</taxon>
        <taxon>Burkholderiales</taxon>
        <taxon>Sphaerotilaceae</taxon>
        <taxon>Aquincola</taxon>
    </lineage>
</organism>
<accession>A0AAW9QAM0</accession>
<dbReference type="Gene3D" id="3.40.50.2000">
    <property type="entry name" value="Glycogen Phosphorylase B"/>
    <property type="match status" value="2"/>
</dbReference>
<evidence type="ECO:0000313" key="4">
    <source>
        <dbReference type="Proteomes" id="UP001336250"/>
    </source>
</evidence>
<reference evidence="3 4" key="1">
    <citation type="submission" date="2024-02" db="EMBL/GenBank/DDBJ databases">
        <title>Genome sequence of Aquincola sp. MAHUQ-54.</title>
        <authorList>
            <person name="Huq M.A."/>
        </authorList>
    </citation>
    <scope>NUCLEOTIDE SEQUENCE [LARGE SCALE GENOMIC DNA]</scope>
    <source>
        <strain evidence="3 4">MAHUQ-54</strain>
    </source>
</reference>
<dbReference type="EMBL" id="JAZIBG010000003">
    <property type="protein sequence ID" value="MEF7612439.1"/>
    <property type="molecule type" value="Genomic_DNA"/>
</dbReference>
<protein>
    <submittedName>
        <fullName evidence="3">MSMEG_0565 family glycosyltransferase</fullName>
    </submittedName>
</protein>
<dbReference type="NCBIfam" id="TIGR04047">
    <property type="entry name" value="MSMEG_0565_glyc"/>
    <property type="match status" value="1"/>
</dbReference>
<dbReference type="InterPro" id="IPR023986">
    <property type="entry name" value="GlycosylTfrase_MSMEG0565"/>
</dbReference>
<gene>
    <name evidence="3" type="ORF">V4F39_00865</name>
</gene>
<sequence length="409" mass="43349">MAEHAARRIALLTHSVNPRGGVVHVLELGRALQAAGHEVTLIAPAARGQRFFRETPCRVSLAPLVPQADGTALADGVRARIDAVRSHLRALLRHQHFDVLHAHDGIGANALADLQAEGLIDGYVRTVHHVDRFADAQVQAWEERSLREARLLLCVSALWRRRLREQHGLAAHEVRNGVDPVRFSAAPQPADAAVAHELGLWLADAEAAPRPAAGGRPASPLVLTVGGIEQRKNTRRTLQAFARLRRQLPRAQLVVAGGASVLDHAGEVAAFHAEAAAAGLAIGPGRPVVLLGPVPDAGMPALYRSADVLAMPSLLEGFGLAALEALACGTRAVVSRIAPFTEHFGDGDVHWADPLDADSIADALRAAVALGRRAPPAVCSRFGWAESAQHHLALYGSPVRDTAPAREAA</sequence>
<evidence type="ECO:0000259" key="2">
    <source>
        <dbReference type="Pfam" id="PF13439"/>
    </source>
</evidence>
<dbReference type="Proteomes" id="UP001336250">
    <property type="component" value="Unassembled WGS sequence"/>
</dbReference>
<keyword evidence="4" id="KW-1185">Reference proteome</keyword>
<feature type="domain" description="Glycosyl transferase family 1" evidence="1">
    <location>
        <begin position="219"/>
        <end position="368"/>
    </location>
</feature>
<dbReference type="AlphaFoldDB" id="A0AAW9QAM0"/>
<feature type="domain" description="Glycosyltransferase subfamily 4-like N-terminal" evidence="2">
    <location>
        <begin position="19"/>
        <end position="181"/>
    </location>
</feature>
<evidence type="ECO:0000313" key="3">
    <source>
        <dbReference type="EMBL" id="MEF7612439.1"/>
    </source>
</evidence>
<dbReference type="InterPro" id="IPR028098">
    <property type="entry name" value="Glyco_trans_4-like_N"/>
</dbReference>
<dbReference type="SUPFAM" id="SSF53756">
    <property type="entry name" value="UDP-Glycosyltransferase/glycogen phosphorylase"/>
    <property type="match status" value="1"/>
</dbReference>
<dbReference type="Pfam" id="PF00534">
    <property type="entry name" value="Glycos_transf_1"/>
    <property type="match status" value="1"/>
</dbReference>